<reference evidence="3" key="2">
    <citation type="submission" date="2022-10" db="EMBL/GenBank/DDBJ databases">
        <authorList>
            <consortium name="ENA_rothamsted_submissions"/>
            <consortium name="culmorum"/>
            <person name="King R."/>
        </authorList>
    </citation>
    <scope>NUCLEOTIDE SEQUENCE</scope>
</reference>
<dbReference type="PANTHER" id="PTHR12736:SF21">
    <property type="entry name" value="LANC-LIKE PROTEIN 2"/>
    <property type="match status" value="1"/>
</dbReference>
<dbReference type="SMART" id="SM01260">
    <property type="entry name" value="LANC_like"/>
    <property type="match status" value="1"/>
</dbReference>
<organism evidence="3 4">
    <name type="scientific">Phaedon cochleariae</name>
    <name type="common">Mustard beetle</name>
    <dbReference type="NCBI Taxonomy" id="80249"/>
    <lineage>
        <taxon>Eukaryota</taxon>
        <taxon>Metazoa</taxon>
        <taxon>Ecdysozoa</taxon>
        <taxon>Arthropoda</taxon>
        <taxon>Hexapoda</taxon>
        <taxon>Insecta</taxon>
        <taxon>Pterygota</taxon>
        <taxon>Neoptera</taxon>
        <taxon>Endopterygota</taxon>
        <taxon>Coleoptera</taxon>
        <taxon>Polyphaga</taxon>
        <taxon>Cucujiformia</taxon>
        <taxon>Chrysomeloidea</taxon>
        <taxon>Chrysomelidae</taxon>
        <taxon>Chrysomelinae</taxon>
        <taxon>Chrysomelini</taxon>
        <taxon>Phaedon</taxon>
    </lineage>
</organism>
<comment type="similarity">
    <text evidence="1">Belongs to the LanC-like protein family.</text>
</comment>
<evidence type="ECO:0000256" key="2">
    <source>
        <dbReference type="PIRSR" id="PIRSR607822-1"/>
    </source>
</evidence>
<dbReference type="Pfam" id="PF05147">
    <property type="entry name" value="LANC_like"/>
    <property type="match status" value="1"/>
</dbReference>
<name>A0A9P0DHZ1_PHACE</name>
<dbReference type="GO" id="GO:0046872">
    <property type="term" value="F:metal ion binding"/>
    <property type="evidence" value="ECO:0007669"/>
    <property type="project" value="UniProtKB-KW"/>
</dbReference>
<evidence type="ECO:0008006" key="5">
    <source>
        <dbReference type="Google" id="ProtNLM"/>
    </source>
</evidence>
<reference evidence="3" key="1">
    <citation type="submission" date="2022-01" db="EMBL/GenBank/DDBJ databases">
        <authorList>
            <person name="King R."/>
        </authorList>
    </citation>
    <scope>NUCLEOTIDE SEQUENCE</scope>
</reference>
<dbReference type="PRINTS" id="PR01951">
    <property type="entry name" value="LANCEUKARYTE"/>
</dbReference>
<feature type="binding site" evidence="2">
    <location>
        <position position="369"/>
    </location>
    <ligand>
        <name>Zn(2+)</name>
        <dbReference type="ChEBI" id="CHEBI:29105"/>
    </ligand>
</feature>
<dbReference type="Gene3D" id="1.50.10.10">
    <property type="match status" value="1"/>
</dbReference>
<dbReference type="Proteomes" id="UP001153737">
    <property type="component" value="Chromosome 2"/>
</dbReference>
<evidence type="ECO:0000256" key="1">
    <source>
        <dbReference type="ARBA" id="ARBA00007179"/>
    </source>
</evidence>
<keyword evidence="2" id="KW-0862">Zinc</keyword>
<dbReference type="EMBL" id="OU896708">
    <property type="protein sequence ID" value="CAH1155927.1"/>
    <property type="molecule type" value="Genomic_DNA"/>
</dbReference>
<dbReference type="AlphaFoldDB" id="A0A9P0DHZ1"/>
<dbReference type="GO" id="GO:0005886">
    <property type="term" value="C:plasma membrane"/>
    <property type="evidence" value="ECO:0007669"/>
    <property type="project" value="TreeGrafter"/>
</dbReference>
<dbReference type="PANTHER" id="PTHR12736">
    <property type="entry name" value="LANC-LIKE PROTEIN"/>
    <property type="match status" value="1"/>
</dbReference>
<dbReference type="GO" id="GO:0005975">
    <property type="term" value="P:carbohydrate metabolic process"/>
    <property type="evidence" value="ECO:0007669"/>
    <property type="project" value="InterPro"/>
</dbReference>
<dbReference type="InterPro" id="IPR012341">
    <property type="entry name" value="6hp_glycosidase-like_sf"/>
</dbReference>
<dbReference type="InterPro" id="IPR007822">
    <property type="entry name" value="LANC-like"/>
</dbReference>
<dbReference type="SUPFAM" id="SSF158745">
    <property type="entry name" value="LanC-like"/>
    <property type="match status" value="1"/>
</dbReference>
<dbReference type="GO" id="GO:0031179">
    <property type="term" value="P:peptide modification"/>
    <property type="evidence" value="ECO:0007669"/>
    <property type="project" value="InterPro"/>
</dbReference>
<dbReference type="PRINTS" id="PR01950">
    <property type="entry name" value="LANCSUPER"/>
</dbReference>
<feature type="binding site" evidence="2">
    <location>
        <position position="322"/>
    </location>
    <ligand>
        <name>Zn(2+)</name>
        <dbReference type="ChEBI" id="CHEBI:29105"/>
    </ligand>
</feature>
<dbReference type="OrthoDB" id="10257263at2759"/>
<keyword evidence="2" id="KW-0479">Metal-binding</keyword>
<dbReference type="InterPro" id="IPR020464">
    <property type="entry name" value="LanC-like_prot_euk"/>
</dbReference>
<feature type="binding site" evidence="2">
    <location>
        <position position="368"/>
    </location>
    <ligand>
        <name>Zn(2+)</name>
        <dbReference type="ChEBI" id="CHEBI:29105"/>
    </ligand>
</feature>
<gene>
    <name evidence="3" type="ORF">PHAECO_LOCUS6413</name>
</gene>
<accession>A0A9P0DHZ1</accession>
<protein>
    <recommendedName>
        <fullName evidence="5">LanC-like protein 2</fullName>
    </recommendedName>
</protein>
<proteinExistence type="inferred from homology"/>
<dbReference type="CDD" id="cd04794">
    <property type="entry name" value="euk_LANCL"/>
    <property type="match status" value="1"/>
</dbReference>
<keyword evidence="4" id="KW-1185">Reference proteome</keyword>
<evidence type="ECO:0000313" key="4">
    <source>
        <dbReference type="Proteomes" id="UP001153737"/>
    </source>
</evidence>
<sequence length="446" mass="51513">MNFVNVNILKNFKTQISNFTNPSSQTQSRNQTDELNQTRVYRFLFKLPKWQVDQHSNEMKYFKNTYKDYSPSEDSLLLKLRSLISSLVDEKWKSTVHTFLNLESDNYSVYTGTSGIALLKLKKLPFERGNLEEVKCLLSLHQLKNHRYTFLCGDAGPLSIGVIVSHRLGNQAETQILIERLKELGKCVLDMNSDIPDEYLYGRAGYLYSILYVNKNVHPQPFDDNFIRMIIEAILVSGRTTSKALKFKVPLMYQWHNSYYLGAAHGISGILYLLLQAKEFLTEKDLNTLIKPTIEYLLDQRFASGNFPSSLGRDSDKYVQWCHGAPGFLYLLTTAYKVFQDPKYLEVALQCGEIVWERGLLRKGYSLCHGVSGNAYCFLELYQTTKDEKHLYRAIKFTEWCMDYAREHEENPPDRPMSLFEGVAGPLYLMLDIQNPMEAKFPGFSL</sequence>
<evidence type="ECO:0000313" key="3">
    <source>
        <dbReference type="EMBL" id="CAH1155927.1"/>
    </source>
</evidence>